<feature type="non-terminal residue" evidence="1">
    <location>
        <position position="32"/>
    </location>
</feature>
<proteinExistence type="predicted"/>
<evidence type="ECO:0000313" key="1">
    <source>
        <dbReference type="EMBL" id="GAH66070.1"/>
    </source>
</evidence>
<comment type="caution">
    <text evidence="1">The sequence shown here is derived from an EMBL/GenBank/DDBJ whole genome shotgun (WGS) entry which is preliminary data.</text>
</comment>
<accession>X1I9X4</accession>
<sequence length="32" mass="4062">MKIVWIRYKRFDRDPDKVTWIEMTKELLKKGH</sequence>
<name>X1I9X4_9ZZZZ</name>
<gene>
    <name evidence="1" type="ORF">S03H2_54361</name>
</gene>
<protein>
    <submittedName>
        <fullName evidence="1">Uncharacterized protein</fullName>
    </submittedName>
</protein>
<dbReference type="EMBL" id="BARU01034653">
    <property type="protein sequence ID" value="GAH66070.1"/>
    <property type="molecule type" value="Genomic_DNA"/>
</dbReference>
<dbReference type="AlphaFoldDB" id="X1I9X4"/>
<reference evidence="1" key="1">
    <citation type="journal article" date="2014" name="Front. Microbiol.">
        <title>High frequency of phylogenetically diverse reductive dehalogenase-homologous genes in deep subseafloor sedimentary metagenomes.</title>
        <authorList>
            <person name="Kawai M."/>
            <person name="Futagami T."/>
            <person name="Toyoda A."/>
            <person name="Takaki Y."/>
            <person name="Nishi S."/>
            <person name="Hori S."/>
            <person name="Arai W."/>
            <person name="Tsubouchi T."/>
            <person name="Morono Y."/>
            <person name="Uchiyama I."/>
            <person name="Ito T."/>
            <person name="Fujiyama A."/>
            <person name="Inagaki F."/>
            <person name="Takami H."/>
        </authorList>
    </citation>
    <scope>NUCLEOTIDE SEQUENCE</scope>
    <source>
        <strain evidence="1">Expedition CK06-06</strain>
    </source>
</reference>
<organism evidence="1">
    <name type="scientific">marine sediment metagenome</name>
    <dbReference type="NCBI Taxonomy" id="412755"/>
    <lineage>
        <taxon>unclassified sequences</taxon>
        <taxon>metagenomes</taxon>
        <taxon>ecological metagenomes</taxon>
    </lineage>
</organism>